<proteinExistence type="predicted"/>
<accession>A0AAD6UDC4</accession>
<dbReference type="Gene3D" id="3.30.1250.10">
    <property type="entry name" value="Ribosome maturation protein SBDS, N-terminal domain"/>
    <property type="match status" value="1"/>
</dbReference>
<evidence type="ECO:0000313" key="4">
    <source>
        <dbReference type="Proteomes" id="UP001222325"/>
    </source>
</evidence>
<evidence type="ECO:0000259" key="2">
    <source>
        <dbReference type="Pfam" id="PF01172"/>
    </source>
</evidence>
<protein>
    <submittedName>
        <fullName evidence="3">DUF1960-domain-containing protein</fullName>
    </submittedName>
</protein>
<comment type="caution">
    <text evidence="3">The sequence shown here is derived from an EMBL/GenBank/DDBJ whole genome shotgun (WGS) entry which is preliminary data.</text>
</comment>
<dbReference type="InterPro" id="IPR036786">
    <property type="entry name" value="Ribosome_mat_SBDS_N_sf"/>
</dbReference>
<reference evidence="3" key="1">
    <citation type="submission" date="2023-03" db="EMBL/GenBank/DDBJ databases">
        <title>Massive genome expansion in bonnet fungi (Mycena s.s.) driven by repeated elements and novel gene families across ecological guilds.</title>
        <authorList>
            <consortium name="Lawrence Berkeley National Laboratory"/>
            <person name="Harder C.B."/>
            <person name="Miyauchi S."/>
            <person name="Viragh M."/>
            <person name="Kuo A."/>
            <person name="Thoen E."/>
            <person name="Andreopoulos B."/>
            <person name="Lu D."/>
            <person name="Skrede I."/>
            <person name="Drula E."/>
            <person name="Henrissat B."/>
            <person name="Morin E."/>
            <person name="Kohler A."/>
            <person name="Barry K."/>
            <person name="LaButti K."/>
            <person name="Morin E."/>
            <person name="Salamov A."/>
            <person name="Lipzen A."/>
            <person name="Mereny Z."/>
            <person name="Hegedus B."/>
            <person name="Baldrian P."/>
            <person name="Stursova M."/>
            <person name="Weitz H."/>
            <person name="Taylor A."/>
            <person name="Grigoriev I.V."/>
            <person name="Nagy L.G."/>
            <person name="Martin F."/>
            <person name="Kauserud H."/>
        </authorList>
    </citation>
    <scope>NUCLEOTIDE SEQUENCE</scope>
    <source>
        <strain evidence="3">CBHHK173m</strain>
    </source>
</reference>
<dbReference type="EMBL" id="JARJCN010000014">
    <property type="protein sequence ID" value="KAJ7094498.1"/>
    <property type="molecule type" value="Genomic_DNA"/>
</dbReference>
<dbReference type="Pfam" id="PF01172">
    <property type="entry name" value="SBDS_N"/>
    <property type="match status" value="1"/>
</dbReference>
<dbReference type="AlphaFoldDB" id="A0AAD6UDC4"/>
<dbReference type="Proteomes" id="UP001222325">
    <property type="component" value="Unassembled WGS sequence"/>
</dbReference>
<dbReference type="InterPro" id="IPR019783">
    <property type="entry name" value="SDO1/SBDS_N"/>
</dbReference>
<sequence>MAKTSKVLYKPDPQSTDEYTIIVNTEEYLKWKDGAFEVFFSAQGAQGVLGKASHQQLDTTFGTHKDVDVVAAILKDGRPQGTEGVASNAFTGSNPSRGAAGLGGAGGR</sequence>
<keyword evidence="4" id="KW-1185">Reference proteome</keyword>
<evidence type="ECO:0000313" key="3">
    <source>
        <dbReference type="EMBL" id="KAJ7094498.1"/>
    </source>
</evidence>
<evidence type="ECO:0000256" key="1">
    <source>
        <dbReference type="SAM" id="MobiDB-lite"/>
    </source>
</evidence>
<feature type="domain" description="Ribosome maturation protein SDO1/SBDS N-terminal" evidence="2">
    <location>
        <begin position="4"/>
        <end position="83"/>
    </location>
</feature>
<feature type="region of interest" description="Disordered" evidence="1">
    <location>
        <begin position="82"/>
        <end position="108"/>
    </location>
</feature>
<gene>
    <name evidence="3" type="ORF">B0H15DRAFT_829815</name>
</gene>
<dbReference type="SUPFAM" id="SSF89895">
    <property type="entry name" value="FYSH domain"/>
    <property type="match status" value="1"/>
</dbReference>
<name>A0AAD6UDC4_9AGAR</name>
<organism evidence="3 4">
    <name type="scientific">Mycena belliarum</name>
    <dbReference type="NCBI Taxonomy" id="1033014"/>
    <lineage>
        <taxon>Eukaryota</taxon>
        <taxon>Fungi</taxon>
        <taxon>Dikarya</taxon>
        <taxon>Basidiomycota</taxon>
        <taxon>Agaricomycotina</taxon>
        <taxon>Agaricomycetes</taxon>
        <taxon>Agaricomycetidae</taxon>
        <taxon>Agaricales</taxon>
        <taxon>Marasmiineae</taxon>
        <taxon>Mycenaceae</taxon>
        <taxon>Mycena</taxon>
    </lineage>
</organism>